<feature type="compositionally biased region" description="Polar residues" evidence="1">
    <location>
        <begin position="256"/>
        <end position="272"/>
    </location>
</feature>
<feature type="region of interest" description="Disordered" evidence="1">
    <location>
        <begin position="1"/>
        <end position="53"/>
    </location>
</feature>
<evidence type="ECO:0000313" key="4">
    <source>
        <dbReference type="Proteomes" id="UP000014760"/>
    </source>
</evidence>
<reference evidence="2 4" key="2">
    <citation type="journal article" date="2013" name="Nature">
        <title>Insights into bilaterian evolution from three spiralian genomes.</title>
        <authorList>
            <person name="Simakov O."/>
            <person name="Marletaz F."/>
            <person name="Cho S.J."/>
            <person name="Edsinger-Gonzales E."/>
            <person name="Havlak P."/>
            <person name="Hellsten U."/>
            <person name="Kuo D.H."/>
            <person name="Larsson T."/>
            <person name="Lv J."/>
            <person name="Arendt D."/>
            <person name="Savage R."/>
            <person name="Osoegawa K."/>
            <person name="de Jong P."/>
            <person name="Grimwood J."/>
            <person name="Chapman J.A."/>
            <person name="Shapiro H."/>
            <person name="Aerts A."/>
            <person name="Otillar R.P."/>
            <person name="Terry A.Y."/>
            <person name="Boore J.L."/>
            <person name="Grigoriev I.V."/>
            <person name="Lindberg D.R."/>
            <person name="Seaver E.C."/>
            <person name="Weisblat D.A."/>
            <person name="Putnam N.H."/>
            <person name="Rokhsar D.S."/>
        </authorList>
    </citation>
    <scope>NUCLEOTIDE SEQUENCE</scope>
    <source>
        <strain evidence="2 4">I ESC-2004</strain>
    </source>
</reference>
<sequence length="272" mass="29673">MALVAVPLSEQRGPGRFGNPTTPGRLPQSIDPLDSRELGQTVSRRSASSKEFGHTQSTFPINVRFINKHDLQAMAADVLKNNLYERNIDHMSERKISEQIISLPFVIDYDALITNALFVFAFDKASKHAGRKRQRTTGSLSTCERRLLSVSEEEEEAKSEVPAAASAGCYPDRPLRALHCSRSVSATLRDHTNSSSLMITYYRSLGSAANVHAAAFGGLTIAAAAAAEEMALMQIETPPRCRVYLSREASARTRHGSSVLNTPSTAERQGAL</sequence>
<dbReference type="HOGENOM" id="CLU_1023927_0_0_1"/>
<evidence type="ECO:0000256" key="1">
    <source>
        <dbReference type="SAM" id="MobiDB-lite"/>
    </source>
</evidence>
<accession>N1PBC1</accession>
<reference evidence="4" key="1">
    <citation type="submission" date="2012-12" db="EMBL/GenBank/DDBJ databases">
        <authorList>
            <person name="Hellsten U."/>
            <person name="Grimwood J."/>
            <person name="Chapman J.A."/>
            <person name="Shapiro H."/>
            <person name="Aerts A."/>
            <person name="Otillar R.P."/>
            <person name="Terry A.Y."/>
            <person name="Boore J.L."/>
            <person name="Simakov O."/>
            <person name="Marletaz F."/>
            <person name="Cho S.-J."/>
            <person name="Edsinger-Gonzales E."/>
            <person name="Havlak P."/>
            <person name="Kuo D.-H."/>
            <person name="Larsson T."/>
            <person name="Lv J."/>
            <person name="Arendt D."/>
            <person name="Savage R."/>
            <person name="Osoegawa K."/>
            <person name="de Jong P."/>
            <person name="Lindberg D.R."/>
            <person name="Seaver E.C."/>
            <person name="Weisblat D.A."/>
            <person name="Putnam N.H."/>
            <person name="Grigoriev I.V."/>
            <person name="Rokhsar D.S."/>
        </authorList>
    </citation>
    <scope>NUCLEOTIDE SEQUENCE</scope>
    <source>
        <strain evidence="4">I ESC-2004</strain>
    </source>
</reference>
<dbReference type="EnsemblMetazoa" id="CapteT210419">
    <property type="protein sequence ID" value="CapteP210419"/>
    <property type="gene ID" value="CapteG210419"/>
</dbReference>
<feature type="region of interest" description="Disordered" evidence="1">
    <location>
        <begin position="252"/>
        <end position="272"/>
    </location>
</feature>
<dbReference type="EMBL" id="KB291798">
    <property type="protein sequence ID" value="ELU18935.1"/>
    <property type="molecule type" value="Genomic_DNA"/>
</dbReference>
<protein>
    <submittedName>
        <fullName evidence="2 3">Uncharacterized protein</fullName>
    </submittedName>
</protein>
<evidence type="ECO:0000313" key="2">
    <source>
        <dbReference type="EMBL" id="ELU18935.1"/>
    </source>
</evidence>
<name>N1PBC1_CAPTE</name>
<evidence type="ECO:0000313" key="3">
    <source>
        <dbReference type="EnsemblMetazoa" id="CapteP210419"/>
    </source>
</evidence>
<keyword evidence="4" id="KW-1185">Reference proteome</keyword>
<dbReference type="Proteomes" id="UP000014760">
    <property type="component" value="Unassembled WGS sequence"/>
</dbReference>
<dbReference type="AlphaFoldDB" id="N1PBC1"/>
<reference evidence="3" key="3">
    <citation type="submission" date="2015-06" db="UniProtKB">
        <authorList>
            <consortium name="EnsemblMetazoa"/>
        </authorList>
    </citation>
    <scope>IDENTIFICATION</scope>
</reference>
<organism evidence="2">
    <name type="scientific">Capitella teleta</name>
    <name type="common">Polychaete worm</name>
    <dbReference type="NCBI Taxonomy" id="283909"/>
    <lineage>
        <taxon>Eukaryota</taxon>
        <taxon>Metazoa</taxon>
        <taxon>Spiralia</taxon>
        <taxon>Lophotrochozoa</taxon>
        <taxon>Annelida</taxon>
        <taxon>Polychaeta</taxon>
        <taxon>Sedentaria</taxon>
        <taxon>Scolecida</taxon>
        <taxon>Capitellidae</taxon>
        <taxon>Capitella</taxon>
    </lineage>
</organism>
<gene>
    <name evidence="2" type="ORF">CAPTEDRAFT_210419</name>
</gene>
<dbReference type="EMBL" id="AMQN01000067">
    <property type="status" value="NOT_ANNOTATED_CDS"/>
    <property type="molecule type" value="Genomic_DNA"/>
</dbReference>
<proteinExistence type="predicted"/>